<dbReference type="RefSeq" id="WP_153728375.1">
    <property type="nucleotide sequence ID" value="NZ_WJNH01000005.1"/>
</dbReference>
<dbReference type="OrthoDB" id="165483at2"/>
<dbReference type="AlphaFoldDB" id="A0A6G1X6M1"/>
<dbReference type="SUPFAM" id="SSF140663">
    <property type="entry name" value="TTHA0068-like"/>
    <property type="match status" value="1"/>
</dbReference>
<accession>A0A6G1X6M1</accession>
<dbReference type="PANTHER" id="PTHR34796:SF1">
    <property type="entry name" value="EXPRESSED PROTEIN"/>
    <property type="match status" value="1"/>
</dbReference>
<proteinExistence type="predicted"/>
<reference evidence="1 2" key="1">
    <citation type="submission" date="2019-11" db="EMBL/GenBank/DDBJ databases">
        <authorList>
            <person name="Li J."/>
        </authorList>
    </citation>
    <scope>NUCLEOTIDE SEQUENCE [LARGE SCALE GENOMIC DNA]</scope>
    <source>
        <strain evidence="1 2">J4</strain>
    </source>
</reference>
<comment type="caution">
    <text evidence="1">The sequence shown here is derived from an EMBL/GenBank/DDBJ whole genome shotgun (WGS) entry which is preliminary data.</text>
</comment>
<dbReference type="InterPro" id="IPR005500">
    <property type="entry name" value="DUF309"/>
</dbReference>
<dbReference type="EMBL" id="WJNH01000005">
    <property type="protein sequence ID" value="MRG86458.1"/>
    <property type="molecule type" value="Genomic_DNA"/>
</dbReference>
<dbReference type="Gene3D" id="1.10.3450.10">
    <property type="entry name" value="TTHA0068-like"/>
    <property type="match status" value="1"/>
</dbReference>
<dbReference type="Pfam" id="PF03745">
    <property type="entry name" value="DUF309"/>
    <property type="match status" value="1"/>
</dbReference>
<dbReference type="PANTHER" id="PTHR34796">
    <property type="entry name" value="EXPRESSED PROTEIN"/>
    <property type="match status" value="1"/>
</dbReference>
<evidence type="ECO:0000313" key="2">
    <source>
        <dbReference type="Proteomes" id="UP000480185"/>
    </source>
</evidence>
<name>A0A6G1X6M1_9BACI</name>
<protein>
    <submittedName>
        <fullName evidence="1">DUF309 domain-containing protein</fullName>
    </submittedName>
</protein>
<dbReference type="InterPro" id="IPR023203">
    <property type="entry name" value="TTHA0068_sf"/>
</dbReference>
<gene>
    <name evidence="1" type="ORF">GH754_08955</name>
</gene>
<organism evidence="1 2">
    <name type="scientific">Salinibacillus xinjiangensis</name>
    <dbReference type="NCBI Taxonomy" id="1229268"/>
    <lineage>
        <taxon>Bacteria</taxon>
        <taxon>Bacillati</taxon>
        <taxon>Bacillota</taxon>
        <taxon>Bacilli</taxon>
        <taxon>Bacillales</taxon>
        <taxon>Bacillaceae</taxon>
        <taxon>Salinibacillus</taxon>
    </lineage>
</organism>
<dbReference type="Proteomes" id="UP000480185">
    <property type="component" value="Unassembled WGS sequence"/>
</dbReference>
<evidence type="ECO:0000313" key="1">
    <source>
        <dbReference type="EMBL" id="MRG86458.1"/>
    </source>
</evidence>
<keyword evidence="2" id="KW-1185">Reference proteome</keyword>
<sequence>MYDEAYIEYLTNLLGTRDYFECHEILEEHWKKELPLDRHSIWVAFIQLAVSLYHQRRGNMKGALRLITKSIHKFHLHENKIEHYGLDKEKLLQLLDTLKLKIENQQPYQSIFLPIKDQKLIKLVKAKCQQLNCTFHGTSNLSDEYLVHKHIMRHRK</sequence>